<reference evidence="2" key="1">
    <citation type="submission" date="2018-05" db="EMBL/GenBank/DDBJ databases">
        <title>Draft genome of Mucuna pruriens seed.</title>
        <authorList>
            <person name="Nnadi N.E."/>
            <person name="Vos R."/>
            <person name="Hasami M.H."/>
            <person name="Devisetty U.K."/>
            <person name="Aguiy J.C."/>
        </authorList>
    </citation>
    <scope>NUCLEOTIDE SEQUENCE [LARGE SCALE GENOMIC DNA]</scope>
    <source>
        <strain evidence="2">JCA_2017</strain>
    </source>
</reference>
<comment type="caution">
    <text evidence="2">The sequence shown here is derived from an EMBL/GenBank/DDBJ whole genome shotgun (WGS) entry which is preliminary data.</text>
</comment>
<evidence type="ECO:0000313" key="2">
    <source>
        <dbReference type="EMBL" id="RDY01628.1"/>
    </source>
</evidence>
<dbReference type="Proteomes" id="UP000257109">
    <property type="component" value="Unassembled WGS sequence"/>
</dbReference>
<keyword evidence="3" id="KW-1185">Reference proteome</keyword>
<feature type="domain" description="Retrovirus-related Pol polyprotein from transposon TNT 1-94-like beta-barrel" evidence="1">
    <location>
        <begin position="11"/>
        <end position="59"/>
    </location>
</feature>
<dbReference type="OrthoDB" id="439192at2759"/>
<dbReference type="InterPro" id="IPR054722">
    <property type="entry name" value="PolX-like_BBD"/>
</dbReference>
<dbReference type="Pfam" id="PF22936">
    <property type="entry name" value="Pol_BBD"/>
    <property type="match status" value="1"/>
</dbReference>
<sequence>MIRVLSIFLYLKKQLITVANENHVPIIGSSNVQLHSSLPLYNVFHVPKLTNNLIFIHRLV</sequence>
<proteinExistence type="predicted"/>
<feature type="non-terminal residue" evidence="2">
    <location>
        <position position="1"/>
    </location>
</feature>
<name>A0A371HFS2_MUCPR</name>
<dbReference type="EMBL" id="QJKJ01002721">
    <property type="protein sequence ID" value="RDY01628.1"/>
    <property type="molecule type" value="Genomic_DNA"/>
</dbReference>
<dbReference type="AlphaFoldDB" id="A0A371HFS2"/>
<organism evidence="2 3">
    <name type="scientific">Mucuna pruriens</name>
    <name type="common">Velvet bean</name>
    <name type="synonym">Dolichos pruriens</name>
    <dbReference type="NCBI Taxonomy" id="157652"/>
    <lineage>
        <taxon>Eukaryota</taxon>
        <taxon>Viridiplantae</taxon>
        <taxon>Streptophyta</taxon>
        <taxon>Embryophyta</taxon>
        <taxon>Tracheophyta</taxon>
        <taxon>Spermatophyta</taxon>
        <taxon>Magnoliopsida</taxon>
        <taxon>eudicotyledons</taxon>
        <taxon>Gunneridae</taxon>
        <taxon>Pentapetalae</taxon>
        <taxon>rosids</taxon>
        <taxon>fabids</taxon>
        <taxon>Fabales</taxon>
        <taxon>Fabaceae</taxon>
        <taxon>Papilionoideae</taxon>
        <taxon>50 kb inversion clade</taxon>
        <taxon>NPAAA clade</taxon>
        <taxon>indigoferoid/millettioid clade</taxon>
        <taxon>Phaseoleae</taxon>
        <taxon>Mucuna</taxon>
    </lineage>
</organism>
<evidence type="ECO:0000259" key="1">
    <source>
        <dbReference type="Pfam" id="PF22936"/>
    </source>
</evidence>
<gene>
    <name evidence="2" type="ORF">CR513_15026</name>
</gene>
<evidence type="ECO:0000313" key="3">
    <source>
        <dbReference type="Proteomes" id="UP000257109"/>
    </source>
</evidence>
<protein>
    <recommendedName>
        <fullName evidence="1">Retrovirus-related Pol polyprotein from transposon TNT 1-94-like beta-barrel domain-containing protein</fullName>
    </recommendedName>
</protein>
<accession>A0A371HFS2</accession>